<dbReference type="Proteomes" id="UP000267585">
    <property type="component" value="Unassembled WGS sequence"/>
</dbReference>
<sequence length="133" mass="15833">MSNNGPYHDQSLFKGAPPSSFEKAKWLRENMTEAEKKLWAHLKNNQCKDLKFRRQHPIHLFIVDFYCHKIGLVIEIDGEYHKREEQKVLDIDRTELLKFQDLHIIRFTNKEVINNLDNVMTVIKTKIDSLLKD</sequence>
<dbReference type="PANTHER" id="PTHR38590">
    <property type="entry name" value="BLL0828 PROTEIN"/>
    <property type="match status" value="1"/>
</dbReference>
<dbReference type="RefSeq" id="WP_126163416.1">
    <property type="nucleotide sequence ID" value="NZ_RQPJ01000021.1"/>
</dbReference>
<dbReference type="EMBL" id="RQPJ01000021">
    <property type="protein sequence ID" value="RTE51731.1"/>
    <property type="molecule type" value="Genomic_DNA"/>
</dbReference>
<keyword evidence="3" id="KW-1185">Reference proteome</keyword>
<organism evidence="2 3">
    <name type="scientific">Arenibacter aquaticus</name>
    <dbReference type="NCBI Taxonomy" id="2489054"/>
    <lineage>
        <taxon>Bacteria</taxon>
        <taxon>Pseudomonadati</taxon>
        <taxon>Bacteroidota</taxon>
        <taxon>Flavobacteriia</taxon>
        <taxon>Flavobacteriales</taxon>
        <taxon>Flavobacteriaceae</taxon>
        <taxon>Arenibacter</taxon>
    </lineage>
</organism>
<reference evidence="2 3" key="1">
    <citation type="submission" date="2018-11" db="EMBL/GenBank/DDBJ databases">
        <title>Arenibacter aquaticus sp.nov., a marine bacterium isolated from surface seawater in the South China Sea.</title>
        <authorList>
            <person name="Guo J."/>
            <person name="Sun J."/>
        </authorList>
    </citation>
    <scope>NUCLEOTIDE SEQUENCE [LARGE SCALE GENOMIC DNA]</scope>
    <source>
        <strain evidence="2 3">GUO666</strain>
    </source>
</reference>
<keyword evidence="2" id="KW-0378">Hydrolase</keyword>
<comment type="caution">
    <text evidence="2">The sequence shown here is derived from an EMBL/GenBank/DDBJ whole genome shotgun (WGS) entry which is preliminary data.</text>
</comment>
<dbReference type="InterPro" id="IPR011335">
    <property type="entry name" value="Restrct_endonuc-II-like"/>
</dbReference>
<dbReference type="Gene3D" id="3.40.960.10">
    <property type="entry name" value="VSR Endonuclease"/>
    <property type="match status" value="1"/>
</dbReference>
<dbReference type="SUPFAM" id="SSF52980">
    <property type="entry name" value="Restriction endonuclease-like"/>
    <property type="match status" value="1"/>
</dbReference>
<dbReference type="AlphaFoldDB" id="A0A430JYD5"/>
<feature type="domain" description="DUF559" evidence="1">
    <location>
        <begin position="22"/>
        <end position="127"/>
    </location>
</feature>
<dbReference type="OrthoDB" id="9798754at2"/>
<dbReference type="PANTHER" id="PTHR38590:SF1">
    <property type="entry name" value="BLL0828 PROTEIN"/>
    <property type="match status" value="1"/>
</dbReference>
<dbReference type="GO" id="GO:0004519">
    <property type="term" value="F:endonuclease activity"/>
    <property type="evidence" value="ECO:0007669"/>
    <property type="project" value="UniProtKB-KW"/>
</dbReference>
<keyword evidence="2" id="KW-0540">Nuclease</keyword>
<name>A0A430JYD5_9FLAO</name>
<proteinExistence type="predicted"/>
<dbReference type="InterPro" id="IPR007569">
    <property type="entry name" value="DUF559"/>
</dbReference>
<accession>A0A430JYD5</accession>
<gene>
    <name evidence="2" type="ORF">EHW67_16095</name>
</gene>
<evidence type="ECO:0000259" key="1">
    <source>
        <dbReference type="Pfam" id="PF04480"/>
    </source>
</evidence>
<dbReference type="Pfam" id="PF04480">
    <property type="entry name" value="DUF559"/>
    <property type="match status" value="1"/>
</dbReference>
<keyword evidence="2" id="KW-0255">Endonuclease</keyword>
<protein>
    <submittedName>
        <fullName evidence="2">Endonuclease domain-containing protein</fullName>
    </submittedName>
</protein>
<dbReference type="InterPro" id="IPR047216">
    <property type="entry name" value="Endonuclease_DUF559_bact"/>
</dbReference>
<evidence type="ECO:0000313" key="3">
    <source>
        <dbReference type="Proteomes" id="UP000267585"/>
    </source>
</evidence>
<evidence type="ECO:0000313" key="2">
    <source>
        <dbReference type="EMBL" id="RTE51731.1"/>
    </source>
</evidence>
<dbReference type="CDD" id="cd01038">
    <property type="entry name" value="Endonuclease_DUF559"/>
    <property type="match status" value="1"/>
</dbReference>